<dbReference type="AlphaFoldDB" id="A0A821MK38"/>
<sequence length="878" mass="102683">MDNSYNTIRVPENLLTLKGDEFFQFIKQLGGEILFEILYIQLIDSTEALMKTNNILDMFQYDSPDINRLRNKIYFSMVNGDYVLRSGVKAILLLLTNILNEKRKKFENSIIYQHQEQEQIYSKIINQNPLLESLINWYRQNDTLHDNESGFLKLFIDCIMKNLNKSSNNYRYSKSVEEFAISLYILGSKITYEFVRLNLSPALPSMQKLNKIIFNSDLKISEAQFLFDKLNEHLNGIGVTYAFGVEDRTGIIQKINYDQRTNSFIGFSTPLVNGIPVSKYYQTDSFETLESWFNSSDKASLLNIHMIQPLPLSNNSSIPSAFLLSAYAVVNTYTSIDILRRWLFIFDNCLQRNIRIIGFSTGRALFFIMWLLVHLVRLDGDAKYLRAMRLASGFFSSLPYFKLEERDAAFDLTAIVTKWPWFYLRGRQVLLFFQDPIHLATKWRNRLLSSTARLRFGVQSILMKHIIDILEDSGYSKLDHGLTLSDLNPKDRQNLKSCTKIVTNDVLSILAGNSDTYGTYIYLYMLQNIISAYIDKSANIQQRLKSSWFIVFICRLWWAWIQHKIFIPTTTSTTTKRNSKANFFITKTAYLSVELNAHNMLYIVLLVKQKQLPKEALNIYLFNSQSCESMFRNARSLAGVYSTRINFTAADFLNRSNKISILNQIKCDHLLQQHENEHLLFRIHHKHKAYNRLLPLINSDDVNQLDIENIISEAYNEAVKLVEHLKVSKLLQHNDIFDLNSLSTYVFRQLKSTSKMFDYSTEIIDDHDNEFDLEDEDEEVENENSDVMDQLDDNEQLNDDLTDDQVDDYYKIMKRKTDIIGMKIFDEIETCRRDSYFKLKINDNYKYIHKQSACWLLTDKNIRLSNDRLSRVIQSSCR</sequence>
<comment type="caution">
    <text evidence="3">The sequence shown here is derived from an EMBL/GenBank/DDBJ whole genome shotgun (WGS) entry which is preliminary data.</text>
</comment>
<dbReference type="Pfam" id="PF12017">
    <property type="entry name" value="Tnp_P_element"/>
    <property type="match status" value="1"/>
</dbReference>
<evidence type="ECO:0000313" key="3">
    <source>
        <dbReference type="EMBL" id="CAF4769223.1"/>
    </source>
</evidence>
<dbReference type="EMBL" id="CAJOBR010004148">
    <property type="protein sequence ID" value="CAF4769223.1"/>
    <property type="molecule type" value="Genomic_DNA"/>
</dbReference>
<name>A0A821MK38_9BILA</name>
<proteinExistence type="predicted"/>
<dbReference type="InterPro" id="IPR021896">
    <property type="entry name" value="THAP9-like_HTH"/>
</dbReference>
<reference evidence="3" key="1">
    <citation type="submission" date="2021-02" db="EMBL/GenBank/DDBJ databases">
        <authorList>
            <person name="Nowell W R."/>
        </authorList>
    </citation>
    <scope>NUCLEOTIDE SEQUENCE</scope>
</reference>
<organism evidence="3 4">
    <name type="scientific">Rotaria socialis</name>
    <dbReference type="NCBI Taxonomy" id="392032"/>
    <lineage>
        <taxon>Eukaryota</taxon>
        <taxon>Metazoa</taxon>
        <taxon>Spiralia</taxon>
        <taxon>Gnathifera</taxon>
        <taxon>Rotifera</taxon>
        <taxon>Eurotatoria</taxon>
        <taxon>Bdelloidea</taxon>
        <taxon>Philodinida</taxon>
        <taxon>Philodinidae</taxon>
        <taxon>Rotaria</taxon>
    </lineage>
</organism>
<dbReference type="EMBL" id="CAJNYT010004150">
    <property type="protein sequence ID" value="CAF3639411.1"/>
    <property type="molecule type" value="Genomic_DNA"/>
</dbReference>
<evidence type="ECO:0000313" key="4">
    <source>
        <dbReference type="Proteomes" id="UP000663848"/>
    </source>
</evidence>
<feature type="domain" description="THAP9-like helix-turn-helix" evidence="1">
    <location>
        <begin position="142"/>
        <end position="211"/>
    </location>
</feature>
<evidence type="ECO:0000313" key="2">
    <source>
        <dbReference type="EMBL" id="CAF3639411.1"/>
    </source>
</evidence>
<gene>
    <name evidence="2" type="ORF">GRG538_LOCUS24593</name>
    <name evidence="3" type="ORF">QYT958_LOCUS22068</name>
</gene>
<accession>A0A821MK38</accession>
<evidence type="ECO:0000259" key="1">
    <source>
        <dbReference type="Pfam" id="PF12017"/>
    </source>
</evidence>
<dbReference type="Proteomes" id="UP000663872">
    <property type="component" value="Unassembled WGS sequence"/>
</dbReference>
<dbReference type="Proteomes" id="UP000663848">
    <property type="component" value="Unassembled WGS sequence"/>
</dbReference>
<protein>
    <recommendedName>
        <fullName evidence="1">THAP9-like helix-turn-helix domain-containing protein</fullName>
    </recommendedName>
</protein>